<evidence type="ECO:0000313" key="3">
    <source>
        <dbReference type="EMBL" id="KAK3264633.1"/>
    </source>
</evidence>
<dbReference type="EMBL" id="LGRX02014430">
    <property type="protein sequence ID" value="KAK3264633.1"/>
    <property type="molecule type" value="Genomic_DNA"/>
</dbReference>
<feature type="transmembrane region" description="Helical" evidence="2">
    <location>
        <begin position="84"/>
        <end position="105"/>
    </location>
</feature>
<reference evidence="3 4" key="1">
    <citation type="journal article" date="2015" name="Genome Biol. Evol.">
        <title>Comparative Genomics of a Bacterivorous Green Alga Reveals Evolutionary Causalities and Consequences of Phago-Mixotrophic Mode of Nutrition.</title>
        <authorList>
            <person name="Burns J.A."/>
            <person name="Paasch A."/>
            <person name="Narechania A."/>
            <person name="Kim E."/>
        </authorList>
    </citation>
    <scope>NUCLEOTIDE SEQUENCE [LARGE SCALE GENOMIC DNA]</scope>
    <source>
        <strain evidence="3 4">PLY_AMNH</strain>
    </source>
</reference>
<protein>
    <submittedName>
        <fullName evidence="3">Uncharacterized protein</fullName>
    </submittedName>
</protein>
<gene>
    <name evidence="3" type="ORF">CYMTET_26633</name>
</gene>
<evidence type="ECO:0000313" key="4">
    <source>
        <dbReference type="Proteomes" id="UP001190700"/>
    </source>
</evidence>
<feature type="region of interest" description="Disordered" evidence="1">
    <location>
        <begin position="52"/>
        <end position="71"/>
    </location>
</feature>
<keyword evidence="2" id="KW-0812">Transmembrane</keyword>
<evidence type="ECO:0000256" key="1">
    <source>
        <dbReference type="SAM" id="MobiDB-lite"/>
    </source>
</evidence>
<sequence>MLQKPRRKRLTVVLSCEAPVVEGSRQVGKPSCVRTMQASYLHQELQKQLAEQRHQKQQQMQAQQIGGGTSQQVADPGLGGFSDYFFDMVGWSAVLAGLCVGWIMLARSQSK</sequence>
<keyword evidence="4" id="KW-1185">Reference proteome</keyword>
<accession>A0AAE0KXP9</accession>
<evidence type="ECO:0000256" key="2">
    <source>
        <dbReference type="SAM" id="Phobius"/>
    </source>
</evidence>
<dbReference type="Proteomes" id="UP001190700">
    <property type="component" value="Unassembled WGS sequence"/>
</dbReference>
<dbReference type="AlphaFoldDB" id="A0AAE0KXP9"/>
<proteinExistence type="predicted"/>
<keyword evidence="2" id="KW-0472">Membrane</keyword>
<keyword evidence="2" id="KW-1133">Transmembrane helix</keyword>
<organism evidence="3 4">
    <name type="scientific">Cymbomonas tetramitiformis</name>
    <dbReference type="NCBI Taxonomy" id="36881"/>
    <lineage>
        <taxon>Eukaryota</taxon>
        <taxon>Viridiplantae</taxon>
        <taxon>Chlorophyta</taxon>
        <taxon>Pyramimonadophyceae</taxon>
        <taxon>Pyramimonadales</taxon>
        <taxon>Pyramimonadaceae</taxon>
        <taxon>Cymbomonas</taxon>
    </lineage>
</organism>
<comment type="caution">
    <text evidence="3">The sequence shown here is derived from an EMBL/GenBank/DDBJ whole genome shotgun (WGS) entry which is preliminary data.</text>
</comment>
<name>A0AAE0KXP9_9CHLO</name>